<keyword evidence="1 7" id="KW-0813">Transport</keyword>
<dbReference type="Proteomes" id="UP001230188">
    <property type="component" value="Unassembled WGS sequence"/>
</dbReference>
<evidence type="ECO:0000256" key="7">
    <source>
        <dbReference type="RuleBase" id="RU365072"/>
    </source>
</evidence>
<name>A0AAD7XMH4_9STRA</name>
<dbReference type="PANTHER" id="PTHR13003:SF2">
    <property type="entry name" value="NUCLEAR PORE COMPLEX PROTEIN NUP107"/>
    <property type="match status" value="1"/>
</dbReference>
<evidence type="ECO:0000313" key="9">
    <source>
        <dbReference type="EMBL" id="KAJ8606372.1"/>
    </source>
</evidence>
<comment type="subcellular location">
    <subcellularLocation>
        <location evidence="7">Nucleus</location>
        <location evidence="7">Nuclear pore complex</location>
    </subcellularLocation>
    <subcellularLocation>
        <location evidence="7">Nucleus membrane</location>
    </subcellularLocation>
</comment>
<evidence type="ECO:0000256" key="3">
    <source>
        <dbReference type="ARBA" id="ARBA00022927"/>
    </source>
</evidence>
<evidence type="ECO:0000256" key="1">
    <source>
        <dbReference type="ARBA" id="ARBA00022448"/>
    </source>
</evidence>
<dbReference type="Gene3D" id="1.20.190.50">
    <property type="match status" value="1"/>
</dbReference>
<accession>A0AAD7XMH4</accession>
<keyword evidence="3" id="KW-0653">Protein transport</keyword>
<dbReference type="GO" id="GO:0031965">
    <property type="term" value="C:nuclear membrane"/>
    <property type="evidence" value="ECO:0007669"/>
    <property type="project" value="UniProtKB-SubCell"/>
</dbReference>
<evidence type="ECO:0000313" key="10">
    <source>
        <dbReference type="Proteomes" id="UP001230188"/>
    </source>
</evidence>
<dbReference type="AlphaFoldDB" id="A0AAD7XMH4"/>
<comment type="subunit">
    <text evidence="7">Part of the nuclear pore complex (NPC).</text>
</comment>
<sequence length="922" mass="101840">MEALEKALAEFTAVADAGELEDRVDEGIVRMVSSGVEVWVANKAAEEQEFEGALGEDSCGEKRARACERWRAVSERLASRREGLGDLAGRDAARTAAEEYRLERETWSLVGCLEKFGVLAPGSAFERGSAMSAFPTPAERVALEASGSEAAARRRCALEWVERGAAEKVRYFETNRRPEMDGDAAEGVVALLALAEDSQLRQMAESWWMLTDGLVEAAEAELEACRATWLLARAGKYDEAAEVDRGRGAFWRAAALRARFPAGYCDGEGEKRASSVQTGNPERALWRECCGARARASRSVAVAVATRRRNVEDAFRLARDLQVEKRVGRAVEAAGRAALYDAALFAALSGDLETLSFVVRELGGGWEDQVWARLVCLEQAAVARAAGERFEGPPDVLALEARGLDAVFSDASPDSTLDAPFRAAQATLACFGFAFESVPRLLDASRRGGLASGPRRLARLCAHLGDEWKRRVASDVPPERGKAIVDSWLRDYASLLASEESLPHLGASYAAALDDPADRLATCAACFATATTQSDRRRCLAAAKKVFDPAELAEIARQTATRTVQAAWEDSSREEEEEEDDTMDGVSLRDADAIRALDWPLDPVDLLRLANLILRKWVLEDNPARLQRPRTLACAEIFRETKRVPNAVLDSVLDATRRDQKSRLAAAALKEYLSWRALFRALRRLDVWQRKRDELTQQQHSNARKRKSTRALAFLDENEYPDFIAAADQARKALELLVCFPGANRLKGGQAPVDGDDDDDDEEFVWRLDALCSALKNGGFFGDIAVPVEGWLALAAQDRDAHDIRKTIIPLAIFALADLAKNTADALPPEQKSRRPWYAKCISIAYLVAPSNRHPNDDLTDIFTQPDRDLLLVKIKAATLDILRFSRPRLEDSTHHHHQNHQIDWDALLKFDDDDDDDDDGL</sequence>
<gene>
    <name evidence="9" type="ORF">CTAYLR_009312</name>
</gene>
<evidence type="ECO:0000256" key="8">
    <source>
        <dbReference type="SAM" id="MobiDB-lite"/>
    </source>
</evidence>
<keyword evidence="6 7" id="KW-0539">Nucleus</keyword>
<organism evidence="9 10">
    <name type="scientific">Chrysophaeum taylorii</name>
    <dbReference type="NCBI Taxonomy" id="2483200"/>
    <lineage>
        <taxon>Eukaryota</taxon>
        <taxon>Sar</taxon>
        <taxon>Stramenopiles</taxon>
        <taxon>Ochrophyta</taxon>
        <taxon>Pelagophyceae</taxon>
        <taxon>Pelagomonadales</taxon>
        <taxon>Pelagomonadaceae</taxon>
        <taxon>Chrysophaeum</taxon>
    </lineage>
</organism>
<keyword evidence="10" id="KW-1185">Reference proteome</keyword>
<dbReference type="GO" id="GO:0006606">
    <property type="term" value="P:protein import into nucleus"/>
    <property type="evidence" value="ECO:0007669"/>
    <property type="project" value="TreeGrafter"/>
</dbReference>
<reference evidence="9" key="1">
    <citation type="submission" date="2023-01" db="EMBL/GenBank/DDBJ databases">
        <title>Metagenome sequencing of chrysophaentin producing Chrysophaeum taylorii.</title>
        <authorList>
            <person name="Davison J."/>
            <person name="Bewley C."/>
        </authorList>
    </citation>
    <scope>NUCLEOTIDE SEQUENCE</scope>
    <source>
        <strain evidence="9">NIES-1699</strain>
    </source>
</reference>
<evidence type="ECO:0000256" key="5">
    <source>
        <dbReference type="ARBA" id="ARBA00023132"/>
    </source>
</evidence>
<evidence type="ECO:0000256" key="2">
    <source>
        <dbReference type="ARBA" id="ARBA00022816"/>
    </source>
</evidence>
<keyword evidence="5 7" id="KW-0906">Nuclear pore complex</keyword>
<dbReference type="Pfam" id="PF04121">
    <property type="entry name" value="Nup84_Nup100"/>
    <property type="match status" value="1"/>
</dbReference>
<keyword evidence="4 7" id="KW-0811">Translocation</keyword>
<dbReference type="GO" id="GO:0006406">
    <property type="term" value="P:mRNA export from nucleus"/>
    <property type="evidence" value="ECO:0007669"/>
    <property type="project" value="TreeGrafter"/>
</dbReference>
<evidence type="ECO:0000256" key="4">
    <source>
        <dbReference type="ARBA" id="ARBA00023010"/>
    </source>
</evidence>
<dbReference type="EMBL" id="JAQMWT010000278">
    <property type="protein sequence ID" value="KAJ8606372.1"/>
    <property type="molecule type" value="Genomic_DNA"/>
</dbReference>
<comment type="caution">
    <text evidence="9">The sequence shown here is derived from an EMBL/GenBank/DDBJ whole genome shotgun (WGS) entry which is preliminary data.</text>
</comment>
<comment type="similarity">
    <text evidence="7">Belongs to the nucleoporin Nup84/Nup107 family.</text>
</comment>
<evidence type="ECO:0000256" key="6">
    <source>
        <dbReference type="ARBA" id="ARBA00023242"/>
    </source>
</evidence>
<proteinExistence type="inferred from homology"/>
<feature type="region of interest" description="Disordered" evidence="8">
    <location>
        <begin position="563"/>
        <end position="584"/>
    </location>
</feature>
<feature type="compositionally biased region" description="Acidic residues" evidence="8">
    <location>
        <begin position="572"/>
        <end position="583"/>
    </location>
</feature>
<protein>
    <recommendedName>
        <fullName evidence="7">Nuclear pore complex protein</fullName>
    </recommendedName>
</protein>
<dbReference type="GO" id="GO:0000973">
    <property type="term" value="P:post-transcriptional tethering of RNA polymerase II gene DNA at nuclear periphery"/>
    <property type="evidence" value="ECO:0007669"/>
    <property type="project" value="TreeGrafter"/>
</dbReference>
<dbReference type="GO" id="GO:0031080">
    <property type="term" value="C:nuclear pore outer ring"/>
    <property type="evidence" value="ECO:0007669"/>
    <property type="project" value="TreeGrafter"/>
</dbReference>
<keyword evidence="2" id="KW-0509">mRNA transport</keyword>
<keyword evidence="7" id="KW-0472">Membrane</keyword>
<dbReference type="Gene3D" id="1.10.3450.20">
    <property type="match status" value="1"/>
</dbReference>
<comment type="function">
    <text evidence="7">Functions as a component of the nuclear pore complex (NPC).</text>
</comment>
<dbReference type="PANTHER" id="PTHR13003">
    <property type="entry name" value="NUP107-RELATED"/>
    <property type="match status" value="1"/>
</dbReference>
<dbReference type="GO" id="GO:0017056">
    <property type="term" value="F:structural constituent of nuclear pore"/>
    <property type="evidence" value="ECO:0007669"/>
    <property type="project" value="UniProtKB-UniRule"/>
</dbReference>
<dbReference type="InterPro" id="IPR007252">
    <property type="entry name" value="Nup84/Nup107"/>
</dbReference>